<protein>
    <submittedName>
        <fullName evidence="3">Sel1 domain protein repeat-containing protein</fullName>
    </submittedName>
</protein>
<dbReference type="OrthoDB" id="2338404at2759"/>
<comment type="caution">
    <text evidence="3">The sequence shown here is derived from an EMBL/GenBank/DDBJ whole genome shotgun (WGS) entry which is preliminary data.</text>
</comment>
<dbReference type="AlphaFoldDB" id="A0A0M0JBS2"/>
<dbReference type="Pfam" id="PF08238">
    <property type="entry name" value="Sel1"/>
    <property type="match status" value="3"/>
</dbReference>
<dbReference type="Gene3D" id="1.25.40.10">
    <property type="entry name" value="Tetratricopeptide repeat domain"/>
    <property type="match status" value="1"/>
</dbReference>
<dbReference type="Proteomes" id="UP000037460">
    <property type="component" value="Unassembled WGS sequence"/>
</dbReference>
<dbReference type="PANTHER" id="PTHR11102">
    <property type="entry name" value="SEL-1-LIKE PROTEIN"/>
    <property type="match status" value="1"/>
</dbReference>
<keyword evidence="4" id="KW-1185">Reference proteome</keyword>
<evidence type="ECO:0000313" key="3">
    <source>
        <dbReference type="EMBL" id="KOO24011.1"/>
    </source>
</evidence>
<dbReference type="InterPro" id="IPR011990">
    <property type="entry name" value="TPR-like_helical_dom_sf"/>
</dbReference>
<accession>A0A0M0JBS2</accession>
<dbReference type="PANTHER" id="PTHR11102:SF160">
    <property type="entry name" value="ERAD-ASSOCIATED E3 UBIQUITIN-PROTEIN LIGASE COMPONENT HRD3"/>
    <property type="match status" value="1"/>
</dbReference>
<organism evidence="3 4">
    <name type="scientific">Chrysochromulina tobinii</name>
    <dbReference type="NCBI Taxonomy" id="1460289"/>
    <lineage>
        <taxon>Eukaryota</taxon>
        <taxon>Haptista</taxon>
        <taxon>Haptophyta</taxon>
        <taxon>Prymnesiophyceae</taxon>
        <taxon>Prymnesiales</taxon>
        <taxon>Chrysochromulinaceae</taxon>
        <taxon>Chrysochromulina</taxon>
    </lineage>
</organism>
<evidence type="ECO:0000256" key="2">
    <source>
        <dbReference type="SAM" id="MobiDB-lite"/>
    </source>
</evidence>
<name>A0A0M0JBS2_9EUKA</name>
<gene>
    <name evidence="3" type="ORF">Ctob_001920</name>
</gene>
<dbReference type="SMART" id="SM00671">
    <property type="entry name" value="SEL1"/>
    <property type="match status" value="2"/>
</dbReference>
<sequence length="248" mass="26891">MAVPSHYDRLAYITAVASLNPTDFDGGLYLQRSPRAESREYFRTGSRDMIFHQYDLNHGVDVIDGSRYSAVFWITDTIHSCQADVAPWYRAPAEAGSADAQDALGRLYLSNAEGVPRDQERGMRWVQAAAEQGHSPAEHTMGIACQYGDAAGGAEAAASWFARAAAAGIASSQYEIGVAYVNGDGVKMDRRQGIEWLWLAMQQGHAQAKADLRALADAGVFEWTDGQSDGEAEGGAAVRAEQRNKDEV</sequence>
<dbReference type="InterPro" id="IPR050767">
    <property type="entry name" value="Sel1_AlgK"/>
</dbReference>
<comment type="similarity">
    <text evidence="1">Belongs to the sel-1 family.</text>
</comment>
<evidence type="ECO:0000313" key="4">
    <source>
        <dbReference type="Proteomes" id="UP000037460"/>
    </source>
</evidence>
<dbReference type="EMBL" id="JWZX01003135">
    <property type="protein sequence ID" value="KOO24011.1"/>
    <property type="molecule type" value="Genomic_DNA"/>
</dbReference>
<dbReference type="InterPro" id="IPR006597">
    <property type="entry name" value="Sel1-like"/>
</dbReference>
<dbReference type="SUPFAM" id="SSF81901">
    <property type="entry name" value="HCP-like"/>
    <property type="match status" value="1"/>
</dbReference>
<reference evidence="4" key="1">
    <citation type="journal article" date="2015" name="PLoS Genet.">
        <title>Genome Sequence and Transcriptome Analyses of Chrysochromulina tobin: Metabolic Tools for Enhanced Algal Fitness in the Prominent Order Prymnesiales (Haptophyceae).</title>
        <authorList>
            <person name="Hovde B.T."/>
            <person name="Deodato C.R."/>
            <person name="Hunsperger H.M."/>
            <person name="Ryken S.A."/>
            <person name="Yost W."/>
            <person name="Jha R.K."/>
            <person name="Patterson J."/>
            <person name="Monnat R.J. Jr."/>
            <person name="Barlow S.B."/>
            <person name="Starkenburg S.R."/>
            <person name="Cattolico R.A."/>
        </authorList>
    </citation>
    <scope>NUCLEOTIDE SEQUENCE</scope>
    <source>
        <strain evidence="4">CCMP291</strain>
    </source>
</reference>
<proteinExistence type="inferred from homology"/>
<feature type="region of interest" description="Disordered" evidence="2">
    <location>
        <begin position="225"/>
        <end position="248"/>
    </location>
</feature>
<evidence type="ECO:0000256" key="1">
    <source>
        <dbReference type="ARBA" id="ARBA00038101"/>
    </source>
</evidence>